<feature type="region of interest" description="Disordered" evidence="15">
    <location>
        <begin position="63"/>
        <end position="84"/>
    </location>
</feature>
<evidence type="ECO:0000256" key="1">
    <source>
        <dbReference type="ARBA" id="ARBA00004107"/>
    </source>
</evidence>
<evidence type="ECO:0000256" key="10">
    <source>
        <dbReference type="ARBA" id="ARBA00023136"/>
    </source>
</evidence>
<evidence type="ECO:0000313" key="18">
    <source>
        <dbReference type="EMBL" id="CAH1102204.1"/>
    </source>
</evidence>
<evidence type="ECO:0000256" key="3">
    <source>
        <dbReference type="ARBA" id="ARBA00022448"/>
    </source>
</evidence>
<dbReference type="GO" id="GO:0031902">
    <property type="term" value="C:late endosome membrane"/>
    <property type="evidence" value="ECO:0007669"/>
    <property type="project" value="UniProtKB-SubCell"/>
</dbReference>
<keyword evidence="10 16" id="KW-0472">Membrane</keyword>
<feature type="transmembrane region" description="Helical" evidence="16">
    <location>
        <begin position="525"/>
        <end position="543"/>
    </location>
</feature>
<evidence type="ECO:0000256" key="6">
    <source>
        <dbReference type="ARBA" id="ARBA00022753"/>
    </source>
</evidence>
<comment type="subcellular location">
    <subcellularLocation>
        <location evidence="1">Late endosome membrane</location>
        <topology evidence="1">Multi-pass membrane protein</topology>
    </subcellularLocation>
    <subcellularLocation>
        <location evidence="2">Lysosome membrane</location>
        <topology evidence="2">Multi-pass membrane protein</topology>
    </subcellularLocation>
</comment>
<dbReference type="GO" id="GO:0046872">
    <property type="term" value="F:metal ion binding"/>
    <property type="evidence" value="ECO:0007669"/>
    <property type="project" value="UniProtKB-KW"/>
</dbReference>
<feature type="transmembrane region" description="Helical" evidence="16">
    <location>
        <begin position="343"/>
        <end position="361"/>
    </location>
</feature>
<dbReference type="PANTHER" id="PTHR22950:SF244">
    <property type="entry name" value="NEUTRAL AMINO ACID TRANSPORTER 9"/>
    <property type="match status" value="1"/>
</dbReference>
<keyword evidence="6" id="KW-0967">Endosome</keyword>
<evidence type="ECO:0000256" key="9">
    <source>
        <dbReference type="ARBA" id="ARBA00023053"/>
    </source>
</evidence>
<feature type="domain" description="Amino acid transporter transmembrane" evidence="17">
    <location>
        <begin position="154"/>
        <end position="579"/>
    </location>
</feature>
<evidence type="ECO:0000256" key="14">
    <source>
        <dbReference type="ARBA" id="ARBA00038442"/>
    </source>
</evidence>
<dbReference type="InterPro" id="IPR013057">
    <property type="entry name" value="AA_transpt_TM"/>
</dbReference>
<keyword evidence="3" id="KW-0813">Transport</keyword>
<evidence type="ECO:0000256" key="13">
    <source>
        <dbReference type="ARBA" id="ARBA00023228"/>
    </source>
</evidence>
<name>A0A9P0CN83_9CUCU</name>
<gene>
    <name evidence="18" type="ORF">PSYICH_LOCUS3333</name>
</gene>
<dbReference type="Pfam" id="PF01490">
    <property type="entry name" value="Aa_trans"/>
    <property type="match status" value="1"/>
</dbReference>
<dbReference type="GO" id="GO:0005765">
    <property type="term" value="C:lysosomal membrane"/>
    <property type="evidence" value="ECO:0007669"/>
    <property type="project" value="UniProtKB-SubCell"/>
</dbReference>
<dbReference type="Proteomes" id="UP001153636">
    <property type="component" value="Chromosome 12"/>
</dbReference>
<evidence type="ECO:0000256" key="2">
    <source>
        <dbReference type="ARBA" id="ARBA00004155"/>
    </source>
</evidence>
<keyword evidence="8 16" id="KW-1133">Transmembrane helix</keyword>
<protein>
    <recommendedName>
        <fullName evidence="17">Amino acid transporter transmembrane domain-containing protein</fullName>
    </recommendedName>
</protein>
<dbReference type="PANTHER" id="PTHR22950">
    <property type="entry name" value="AMINO ACID TRANSPORTER"/>
    <property type="match status" value="1"/>
</dbReference>
<feature type="transmembrane region" description="Helical" evidence="16">
    <location>
        <begin position="564"/>
        <end position="584"/>
    </location>
</feature>
<evidence type="ECO:0000256" key="5">
    <source>
        <dbReference type="ARBA" id="ARBA00022723"/>
    </source>
</evidence>
<accession>A0A9P0CN83</accession>
<evidence type="ECO:0000256" key="8">
    <source>
        <dbReference type="ARBA" id="ARBA00022989"/>
    </source>
</evidence>
<reference evidence="18" key="1">
    <citation type="submission" date="2022-01" db="EMBL/GenBank/DDBJ databases">
        <authorList>
            <person name="King R."/>
        </authorList>
    </citation>
    <scope>NUCLEOTIDE SEQUENCE</scope>
</reference>
<evidence type="ECO:0000256" key="7">
    <source>
        <dbReference type="ARBA" id="ARBA00022970"/>
    </source>
</evidence>
<keyword evidence="9" id="KW-0915">Sodium</keyword>
<evidence type="ECO:0000256" key="15">
    <source>
        <dbReference type="SAM" id="MobiDB-lite"/>
    </source>
</evidence>
<evidence type="ECO:0000256" key="11">
    <source>
        <dbReference type="ARBA" id="ARBA00023157"/>
    </source>
</evidence>
<evidence type="ECO:0000259" key="17">
    <source>
        <dbReference type="Pfam" id="PF01490"/>
    </source>
</evidence>
<feature type="transmembrane region" description="Helical" evidence="16">
    <location>
        <begin position="413"/>
        <end position="435"/>
    </location>
</feature>
<dbReference type="GO" id="GO:0015179">
    <property type="term" value="F:L-amino acid transmembrane transporter activity"/>
    <property type="evidence" value="ECO:0007669"/>
    <property type="project" value="TreeGrafter"/>
</dbReference>
<organism evidence="18 19">
    <name type="scientific">Psylliodes chrysocephalus</name>
    <dbReference type="NCBI Taxonomy" id="3402493"/>
    <lineage>
        <taxon>Eukaryota</taxon>
        <taxon>Metazoa</taxon>
        <taxon>Ecdysozoa</taxon>
        <taxon>Arthropoda</taxon>
        <taxon>Hexapoda</taxon>
        <taxon>Insecta</taxon>
        <taxon>Pterygota</taxon>
        <taxon>Neoptera</taxon>
        <taxon>Endopterygota</taxon>
        <taxon>Coleoptera</taxon>
        <taxon>Polyphaga</taxon>
        <taxon>Cucujiformia</taxon>
        <taxon>Chrysomeloidea</taxon>
        <taxon>Chrysomelidae</taxon>
        <taxon>Galerucinae</taxon>
        <taxon>Alticini</taxon>
        <taxon>Psylliodes</taxon>
    </lineage>
</organism>
<dbReference type="EMBL" id="OV651824">
    <property type="protein sequence ID" value="CAH1102204.1"/>
    <property type="molecule type" value="Genomic_DNA"/>
</dbReference>
<keyword evidence="4 16" id="KW-0812">Transmembrane</keyword>
<feature type="transmembrane region" description="Helical" evidence="16">
    <location>
        <begin position="455"/>
        <end position="479"/>
    </location>
</feature>
<keyword evidence="5" id="KW-0479">Metal-binding</keyword>
<evidence type="ECO:0000256" key="4">
    <source>
        <dbReference type="ARBA" id="ARBA00022692"/>
    </source>
</evidence>
<keyword evidence="12" id="KW-0325">Glycoprotein</keyword>
<keyword evidence="11" id="KW-1015">Disulfide bond</keyword>
<comment type="similarity">
    <text evidence="14">Belongs to the amino acid/polyamine transporter 2 family. SLC38A9 subfamily.</text>
</comment>
<feature type="transmembrane region" description="Helical" evidence="16">
    <location>
        <begin position="373"/>
        <end position="392"/>
    </location>
</feature>
<dbReference type="AlphaFoldDB" id="A0A9P0CN83"/>
<feature type="transmembrane region" description="Helical" evidence="16">
    <location>
        <begin position="185"/>
        <end position="207"/>
    </location>
</feature>
<dbReference type="OrthoDB" id="294730at2759"/>
<feature type="transmembrane region" description="Helical" evidence="16">
    <location>
        <begin position="500"/>
        <end position="519"/>
    </location>
</feature>
<keyword evidence="19" id="KW-1185">Reference proteome</keyword>
<evidence type="ECO:0000256" key="12">
    <source>
        <dbReference type="ARBA" id="ARBA00023180"/>
    </source>
</evidence>
<feature type="transmembrane region" description="Helical" evidence="16">
    <location>
        <begin position="158"/>
        <end position="179"/>
    </location>
</feature>
<feature type="transmembrane region" description="Helical" evidence="16">
    <location>
        <begin position="313"/>
        <end position="331"/>
    </location>
</feature>
<feature type="transmembrane region" description="Helical" evidence="16">
    <location>
        <begin position="236"/>
        <end position="256"/>
    </location>
</feature>
<evidence type="ECO:0000313" key="19">
    <source>
        <dbReference type="Proteomes" id="UP001153636"/>
    </source>
</evidence>
<evidence type="ECO:0000256" key="16">
    <source>
        <dbReference type="SAM" id="Phobius"/>
    </source>
</evidence>
<sequence>MIIFSRIIMRDLIRNYKQIIKGKNGPDSDSELLLSSSTSAENSECCFFLSTSTEAAEPRIFQQENCSSDSENDNPEKGSTEKFGQQKQNNFIKRKFLSKNSFKMNKNDYLYDILDHSTLNEVVTENTKLISSKKIIIDDNQPSFSRSQSINDHTNSSLVTIFAVWNTTVGSSLLAMAWGMGKAGLFPGIVINLLVVALCLYTAYVLLKINEKHGIAGQNFEVPELCRLLIGRWAEIVSKIFSLIVLIGGDIVYWILMSNFLYNFVVFIYGYFNEAQDGTEDTVQCPKEIGGIGNTTVISETNHSGTFYNVWDLYSTVPLFLALMMFPLLNMKSPTFFTKFNSLGTLSISYLIIFVAVKSFGWGINMDDWAIEFSIKSTFCVLSGMLTMSYFIHNIIISIMRHNEYQSNNGRDLSIAFALVTFTYVFLGAAFYMTFPLKKSCIEDNLLNNFSKRDLLALTARILLFFQLFTVFPFVTYMLRTEILSCFKMIFGKDRHGEFSYTKTILINFNIVVVCLLFACFMPKIGTLIRYTGALSGLVYIFVMPSCLKMASLGKEGTLTVPSILMHVGIMILGVINLISQFFMK</sequence>
<keyword evidence="7" id="KW-0029">Amino-acid transport</keyword>
<keyword evidence="13" id="KW-0458">Lysosome</keyword>
<proteinExistence type="inferred from homology"/>